<evidence type="ECO:0008006" key="4">
    <source>
        <dbReference type="Google" id="ProtNLM"/>
    </source>
</evidence>
<dbReference type="Pfam" id="PF03004">
    <property type="entry name" value="Transposase_24"/>
    <property type="match status" value="1"/>
</dbReference>
<dbReference type="AlphaFoldDB" id="A0A022QGS5"/>
<dbReference type="PANTHER" id="PTHR33499:SF11">
    <property type="entry name" value="NO APICAL MERISTEM-ASSOCIATED C-TERMINAL DOMAIN-CONTAINING PROTEIN"/>
    <property type="match status" value="1"/>
</dbReference>
<keyword evidence="3" id="KW-1185">Reference proteome</keyword>
<dbReference type="InterPro" id="IPR004252">
    <property type="entry name" value="Probable_transposase_24"/>
</dbReference>
<dbReference type="Proteomes" id="UP000030748">
    <property type="component" value="Unassembled WGS sequence"/>
</dbReference>
<proteinExistence type="predicted"/>
<evidence type="ECO:0000313" key="3">
    <source>
        <dbReference type="Proteomes" id="UP000030748"/>
    </source>
</evidence>
<sequence>MAATNNTGNLKRKKELANALTANGIANEPTENSSLRNLNVGQKRGRGLTRGLNTQKYKRKSGGEKPKIVIPKGINRPVGEHSSKHATEIGVLIMCEAPMQVEGWAKIPDETKDHLLRKLTNKLSYELEEPHVVQCIWKSFAKQYSSFRSNAHKYYLKWKEGGGVTLARQNIYEKLGDRRDDWLWLCDFWETAKFEKVSNTQKSNRKKLTYSHKLGTKSRATHQHEKGFDDIDMYEVEYHNPKNGWAYKDFEANSVRMKELREQQRALPEGVDRMTTEEICITVLGENSSYAKSKGLNRKVSGVDAISSFEASSSRARLEEELANTQSELASTKAEMAIQKTTVEAVVKFMEQMTGKSFAEIINVPN</sequence>
<feature type="compositionally biased region" description="Polar residues" evidence="1">
    <location>
        <begin position="29"/>
        <end position="40"/>
    </location>
</feature>
<name>A0A022QGS5_ERYGU</name>
<accession>A0A022QGS5</accession>
<organism evidence="2 3">
    <name type="scientific">Erythranthe guttata</name>
    <name type="common">Yellow monkey flower</name>
    <name type="synonym">Mimulus guttatus</name>
    <dbReference type="NCBI Taxonomy" id="4155"/>
    <lineage>
        <taxon>Eukaryota</taxon>
        <taxon>Viridiplantae</taxon>
        <taxon>Streptophyta</taxon>
        <taxon>Embryophyta</taxon>
        <taxon>Tracheophyta</taxon>
        <taxon>Spermatophyta</taxon>
        <taxon>Magnoliopsida</taxon>
        <taxon>eudicotyledons</taxon>
        <taxon>Gunneridae</taxon>
        <taxon>Pentapetalae</taxon>
        <taxon>asterids</taxon>
        <taxon>lamiids</taxon>
        <taxon>Lamiales</taxon>
        <taxon>Phrymaceae</taxon>
        <taxon>Erythranthe</taxon>
    </lineage>
</organism>
<evidence type="ECO:0000313" key="2">
    <source>
        <dbReference type="EMBL" id="EYU27141.1"/>
    </source>
</evidence>
<protein>
    <recommendedName>
        <fullName evidence="4">Transposase, Ptta/En/Spm, plant</fullName>
    </recommendedName>
</protein>
<gene>
    <name evidence="2" type="ORF">MIMGU_mgv1a018887mg</name>
</gene>
<feature type="non-terminal residue" evidence="2">
    <location>
        <position position="366"/>
    </location>
</feature>
<evidence type="ECO:0000256" key="1">
    <source>
        <dbReference type="SAM" id="MobiDB-lite"/>
    </source>
</evidence>
<dbReference type="eggNOG" id="ENOG502S9RT">
    <property type="taxonomic scope" value="Eukaryota"/>
</dbReference>
<dbReference type="PANTHER" id="PTHR33499">
    <property type="entry name" value="OS12G0282400 PROTEIN-RELATED"/>
    <property type="match status" value="1"/>
</dbReference>
<reference evidence="2 3" key="1">
    <citation type="journal article" date="2013" name="Proc. Natl. Acad. Sci. U.S.A.">
        <title>Fine-scale variation in meiotic recombination in Mimulus inferred from population shotgun sequencing.</title>
        <authorList>
            <person name="Hellsten U."/>
            <person name="Wright K.M."/>
            <person name="Jenkins J."/>
            <person name="Shu S."/>
            <person name="Yuan Y."/>
            <person name="Wessler S.R."/>
            <person name="Schmutz J."/>
            <person name="Willis J.H."/>
            <person name="Rokhsar D.S."/>
        </authorList>
    </citation>
    <scope>NUCLEOTIDE SEQUENCE [LARGE SCALE GENOMIC DNA]</scope>
    <source>
        <strain evidence="3">cv. DUN x IM62</strain>
    </source>
</reference>
<dbReference type="EMBL" id="KI631506">
    <property type="protein sequence ID" value="EYU27141.1"/>
    <property type="molecule type" value="Genomic_DNA"/>
</dbReference>
<feature type="region of interest" description="Disordered" evidence="1">
    <location>
        <begin position="23"/>
        <end position="81"/>
    </location>
</feature>